<gene>
    <name evidence="3" type="primary">106053869</name>
</gene>
<evidence type="ECO:0000256" key="1">
    <source>
        <dbReference type="SAM" id="MobiDB-lite"/>
    </source>
</evidence>
<name>A0A2C9KZR9_BIOGL</name>
<reference evidence="3" key="1">
    <citation type="submission" date="2020-05" db="UniProtKB">
        <authorList>
            <consortium name="EnsemblMetazoa"/>
        </authorList>
    </citation>
    <scope>IDENTIFICATION</scope>
    <source>
        <strain evidence="3">BB02</strain>
    </source>
</reference>
<keyword evidence="2" id="KW-0472">Membrane</keyword>
<dbReference type="VEuPathDB" id="VectorBase:BGLAX_026412"/>
<proteinExistence type="predicted"/>
<accession>A0A2C9KZR9</accession>
<feature type="compositionally biased region" description="Low complexity" evidence="1">
    <location>
        <begin position="146"/>
        <end position="156"/>
    </location>
</feature>
<feature type="transmembrane region" description="Helical" evidence="2">
    <location>
        <begin position="29"/>
        <end position="52"/>
    </location>
</feature>
<sequence length="176" mass="20347">MSNSSTETPGILDVTTDKPEQAETSCTTIIIISVLAVVITILLIVVVVYFIYFKRKLVKRRNSPNLRLKYLNHPHYNNMEELKSLKVDKDQNLSNYETRYANIVKERNVDQVVPKDPRNTEMAQGRYRNDEGLIYITIDHSDLQSRSSKSYTSKASQPETESNYVTIDPFKTKHFK</sequence>
<evidence type="ECO:0000256" key="2">
    <source>
        <dbReference type="SAM" id="Phobius"/>
    </source>
</evidence>
<feature type="region of interest" description="Disordered" evidence="1">
    <location>
        <begin position="146"/>
        <end position="176"/>
    </location>
</feature>
<evidence type="ECO:0000313" key="3">
    <source>
        <dbReference type="EnsemblMetazoa" id="BGLB025308-PA"/>
    </source>
</evidence>
<protein>
    <submittedName>
        <fullName evidence="3">Uncharacterized protein</fullName>
    </submittedName>
</protein>
<dbReference type="EnsemblMetazoa" id="BGLB025308-RA">
    <property type="protein sequence ID" value="BGLB025308-PA"/>
    <property type="gene ID" value="BGLB025308"/>
</dbReference>
<dbReference type="VEuPathDB" id="VectorBase:BGLB025308"/>
<evidence type="ECO:0000313" key="4">
    <source>
        <dbReference type="Proteomes" id="UP000076420"/>
    </source>
</evidence>
<dbReference type="AlphaFoldDB" id="A0A2C9KZR9"/>
<dbReference type="KEGG" id="bgt:106053869"/>
<keyword evidence="2" id="KW-1133">Transmembrane helix</keyword>
<dbReference type="Proteomes" id="UP000076420">
    <property type="component" value="Unassembled WGS sequence"/>
</dbReference>
<keyword evidence="2" id="KW-0812">Transmembrane</keyword>
<organism evidence="3 4">
    <name type="scientific">Biomphalaria glabrata</name>
    <name type="common">Bloodfluke planorb</name>
    <name type="synonym">Freshwater snail</name>
    <dbReference type="NCBI Taxonomy" id="6526"/>
    <lineage>
        <taxon>Eukaryota</taxon>
        <taxon>Metazoa</taxon>
        <taxon>Spiralia</taxon>
        <taxon>Lophotrochozoa</taxon>
        <taxon>Mollusca</taxon>
        <taxon>Gastropoda</taxon>
        <taxon>Heterobranchia</taxon>
        <taxon>Euthyneura</taxon>
        <taxon>Panpulmonata</taxon>
        <taxon>Hygrophila</taxon>
        <taxon>Lymnaeoidea</taxon>
        <taxon>Planorbidae</taxon>
        <taxon>Biomphalaria</taxon>
    </lineage>
</organism>